<dbReference type="InterPro" id="IPR039753">
    <property type="entry name" value="RG7MT1"/>
</dbReference>
<keyword evidence="16" id="KW-1185">Reference proteome</keyword>
<evidence type="ECO:0000259" key="14">
    <source>
        <dbReference type="PROSITE" id="PS51562"/>
    </source>
</evidence>
<name>A0A9D5H4N1_9LILI</name>
<dbReference type="OrthoDB" id="10248867at2759"/>
<protein>
    <recommendedName>
        <fullName evidence="11">mRNA cap guanine-N(7) methyltransferase 2</fullName>
        <ecNumber evidence="2">2.1.1.56</ecNumber>
    </recommendedName>
    <alternativeName>
        <fullName evidence="12">mRNA (guanine-N(7))-methyltransferase 2</fullName>
    </alternativeName>
    <alternativeName>
        <fullName evidence="13">mRNA cap methyltransferase 2</fullName>
    </alternativeName>
</protein>
<dbReference type="CDD" id="cd02440">
    <property type="entry name" value="AdoMet_MTases"/>
    <property type="match status" value="1"/>
</dbReference>
<feature type="domain" description="MRNA cap 0 methyltransferase" evidence="14">
    <location>
        <begin position="8"/>
        <end position="288"/>
    </location>
</feature>
<evidence type="ECO:0000256" key="3">
    <source>
        <dbReference type="ARBA" id="ARBA00022603"/>
    </source>
</evidence>
<keyword evidence="5" id="KW-0808">Transferase</keyword>
<keyword evidence="6" id="KW-0949">S-adenosyl-L-methionine</keyword>
<evidence type="ECO:0000256" key="10">
    <source>
        <dbReference type="ARBA" id="ARBA00044712"/>
    </source>
</evidence>
<dbReference type="FunFam" id="3.40.50.150:FF:000191">
    <property type="entry name" value="mRNA cap guanine-N7 methyltransferase 2"/>
    <property type="match status" value="1"/>
</dbReference>
<evidence type="ECO:0000313" key="16">
    <source>
        <dbReference type="Proteomes" id="UP001085076"/>
    </source>
</evidence>
<dbReference type="Proteomes" id="UP001085076">
    <property type="component" value="Miscellaneous, Linkage group lg09"/>
</dbReference>
<keyword evidence="7" id="KW-0694">RNA-binding</keyword>
<dbReference type="InterPro" id="IPR029063">
    <property type="entry name" value="SAM-dependent_MTases_sf"/>
</dbReference>
<evidence type="ECO:0000256" key="12">
    <source>
        <dbReference type="ARBA" id="ARBA00077172"/>
    </source>
</evidence>
<accession>A0A9D5H4N1</accession>
<evidence type="ECO:0000256" key="5">
    <source>
        <dbReference type="ARBA" id="ARBA00022679"/>
    </source>
</evidence>
<gene>
    <name evidence="15" type="ORF">J5N97_028231</name>
</gene>
<keyword evidence="3" id="KW-0489">Methyltransferase</keyword>
<dbReference type="AlphaFoldDB" id="A0A9D5H4N1"/>
<evidence type="ECO:0000256" key="13">
    <source>
        <dbReference type="ARBA" id="ARBA00082530"/>
    </source>
</evidence>
<organism evidence="15 16">
    <name type="scientific">Dioscorea zingiberensis</name>
    <dbReference type="NCBI Taxonomy" id="325984"/>
    <lineage>
        <taxon>Eukaryota</taxon>
        <taxon>Viridiplantae</taxon>
        <taxon>Streptophyta</taxon>
        <taxon>Embryophyta</taxon>
        <taxon>Tracheophyta</taxon>
        <taxon>Spermatophyta</taxon>
        <taxon>Magnoliopsida</taxon>
        <taxon>Liliopsida</taxon>
        <taxon>Dioscoreales</taxon>
        <taxon>Dioscoreaceae</taxon>
        <taxon>Dioscorea</taxon>
    </lineage>
</organism>
<dbReference type="PROSITE" id="PS51562">
    <property type="entry name" value="RNA_CAP0_MT"/>
    <property type="match status" value="1"/>
</dbReference>
<dbReference type="EMBL" id="JAGGNH010000009">
    <property type="protein sequence ID" value="KAJ0963109.1"/>
    <property type="molecule type" value="Genomic_DNA"/>
</dbReference>
<dbReference type="PANTHER" id="PTHR12189:SF3">
    <property type="entry name" value="MRNA (GUANINE-N(7))-METHYLTRANSFERASE"/>
    <property type="match status" value="1"/>
</dbReference>
<dbReference type="InterPro" id="IPR004971">
    <property type="entry name" value="mRNA_G-N7_MeTrfase_dom"/>
</dbReference>
<keyword evidence="4" id="KW-0507">mRNA processing</keyword>
<dbReference type="PANTHER" id="PTHR12189">
    <property type="entry name" value="MRNA GUANINE-7- METHYLTRANSFERASE"/>
    <property type="match status" value="1"/>
</dbReference>
<evidence type="ECO:0000256" key="6">
    <source>
        <dbReference type="ARBA" id="ARBA00022691"/>
    </source>
</evidence>
<comment type="subcellular location">
    <subcellularLocation>
        <location evidence="1">Nucleus</location>
    </subcellularLocation>
</comment>
<evidence type="ECO:0000256" key="1">
    <source>
        <dbReference type="ARBA" id="ARBA00004123"/>
    </source>
</evidence>
<evidence type="ECO:0000256" key="9">
    <source>
        <dbReference type="ARBA" id="ARBA00023242"/>
    </source>
</evidence>
<dbReference type="GO" id="GO:0003723">
    <property type="term" value="F:RNA binding"/>
    <property type="evidence" value="ECO:0007669"/>
    <property type="project" value="UniProtKB-KW"/>
</dbReference>
<dbReference type="Pfam" id="PF03291">
    <property type="entry name" value="mRNA_G-N7_MeTrfase"/>
    <property type="match status" value="1"/>
</dbReference>
<evidence type="ECO:0000256" key="11">
    <source>
        <dbReference type="ARBA" id="ARBA00068307"/>
    </source>
</evidence>
<sequence length="350" mass="39265">MGGGINTSLLPVHQRLHEFAKTALIKIFAFPYAKVCDLYCGSGGDTDKWYDAQIGHYIGIDTSSSGISEAREMWESQTKPYTAEFCELDPSVDNLELHLQDKGIPVDIVCCLQHLQLCFETEDRARTLLRNVSSLLKPGGYFFGFTADSSTIWTKYQKNVEASHNKGIGLKPNMVPNCIRSENYVITFDVEEEKFPLFGKKYHLKFGNDISSETHSLVHFPSLIRLAREAGLEYVEIQNLTEFYDDNRAILAGMVYGYGANFVDPRGKLLARSFDALGLYATFVFQKPDPDNVPPIATPLFQDGNPMQEDQEWMTMTHLTELDGQCTCDVDLNVVLCHGFALNIDDPTLG</sequence>
<dbReference type="EC" id="2.1.1.56" evidence="2"/>
<evidence type="ECO:0000313" key="15">
    <source>
        <dbReference type="EMBL" id="KAJ0963109.1"/>
    </source>
</evidence>
<dbReference type="GO" id="GO:0004482">
    <property type="term" value="F:mRNA 5'-cap (guanine-N7-)-methyltransferase activity"/>
    <property type="evidence" value="ECO:0007669"/>
    <property type="project" value="UniProtKB-EC"/>
</dbReference>
<dbReference type="Gene3D" id="3.40.50.150">
    <property type="entry name" value="Vaccinia Virus protein VP39"/>
    <property type="match status" value="1"/>
</dbReference>
<comment type="caution">
    <text evidence="15">The sequence shown here is derived from an EMBL/GenBank/DDBJ whole genome shotgun (WGS) entry which is preliminary data.</text>
</comment>
<evidence type="ECO:0000256" key="7">
    <source>
        <dbReference type="ARBA" id="ARBA00022884"/>
    </source>
</evidence>
<proteinExistence type="predicted"/>
<evidence type="ECO:0000256" key="4">
    <source>
        <dbReference type="ARBA" id="ARBA00022664"/>
    </source>
</evidence>
<keyword evidence="8" id="KW-0506">mRNA capping</keyword>
<evidence type="ECO:0000256" key="8">
    <source>
        <dbReference type="ARBA" id="ARBA00023042"/>
    </source>
</evidence>
<keyword evidence="9" id="KW-0539">Nucleus</keyword>
<evidence type="ECO:0000256" key="2">
    <source>
        <dbReference type="ARBA" id="ARBA00011926"/>
    </source>
</evidence>
<reference evidence="15" key="2">
    <citation type="journal article" date="2022" name="Hortic Res">
        <title>The genome of Dioscorea zingiberensis sheds light on the biosynthesis, origin and evolution of the medicinally important diosgenin saponins.</title>
        <authorList>
            <person name="Li Y."/>
            <person name="Tan C."/>
            <person name="Li Z."/>
            <person name="Guo J."/>
            <person name="Li S."/>
            <person name="Chen X."/>
            <person name="Wang C."/>
            <person name="Dai X."/>
            <person name="Yang H."/>
            <person name="Song W."/>
            <person name="Hou L."/>
            <person name="Xu J."/>
            <person name="Tong Z."/>
            <person name="Xu A."/>
            <person name="Yuan X."/>
            <person name="Wang W."/>
            <person name="Yang Q."/>
            <person name="Chen L."/>
            <person name="Sun Z."/>
            <person name="Wang K."/>
            <person name="Pan B."/>
            <person name="Chen J."/>
            <person name="Bao Y."/>
            <person name="Liu F."/>
            <person name="Qi X."/>
            <person name="Gang D.R."/>
            <person name="Wen J."/>
            <person name="Li J."/>
        </authorList>
    </citation>
    <scope>NUCLEOTIDE SEQUENCE</scope>
    <source>
        <strain evidence="15">Dzin_1.0</strain>
    </source>
</reference>
<dbReference type="SUPFAM" id="SSF53335">
    <property type="entry name" value="S-adenosyl-L-methionine-dependent methyltransferases"/>
    <property type="match status" value="1"/>
</dbReference>
<comment type="catalytic activity">
    <reaction evidence="10">
        <text>a 5'-end (5'-triphosphoguanosine)-ribonucleoside in mRNA + S-adenosyl-L-methionine = a 5'-end (N(7)-methyl 5'-triphosphoguanosine)-ribonucleoside in mRNA + S-adenosyl-L-homocysteine</text>
        <dbReference type="Rhea" id="RHEA:67008"/>
        <dbReference type="Rhea" id="RHEA-COMP:17166"/>
        <dbReference type="Rhea" id="RHEA-COMP:17167"/>
        <dbReference type="ChEBI" id="CHEBI:57856"/>
        <dbReference type="ChEBI" id="CHEBI:59789"/>
        <dbReference type="ChEBI" id="CHEBI:156461"/>
        <dbReference type="ChEBI" id="CHEBI:167617"/>
        <dbReference type="EC" id="2.1.1.56"/>
    </reaction>
</comment>
<dbReference type="GO" id="GO:0005634">
    <property type="term" value="C:nucleus"/>
    <property type="evidence" value="ECO:0007669"/>
    <property type="project" value="UniProtKB-SubCell"/>
</dbReference>
<reference evidence="15" key="1">
    <citation type="submission" date="2021-03" db="EMBL/GenBank/DDBJ databases">
        <authorList>
            <person name="Li Z."/>
            <person name="Yang C."/>
        </authorList>
    </citation>
    <scope>NUCLEOTIDE SEQUENCE</scope>
    <source>
        <strain evidence="15">Dzin_1.0</strain>
        <tissue evidence="15">Leaf</tissue>
    </source>
</reference>